<sequence length="87" mass="9896">MKKVILSITVVALFVATSCKTETKKDKEPVKTEAKKEMAMEVYQCPMDCEKGKTYDEKGNCPVCKMDLKKVEKHAKHNDEDHSGHNH</sequence>
<dbReference type="Proteomes" id="UP000199595">
    <property type="component" value="Unassembled WGS sequence"/>
</dbReference>
<dbReference type="OrthoDB" id="1523860at2"/>
<accession>A0A1H2TYH0</accession>
<gene>
    <name evidence="2" type="ORF">SAMN05444411_101840</name>
</gene>
<dbReference type="STRING" id="762486.SAMN05444411_101840"/>
<name>A0A1H2TYH0_9FLAO</name>
<protein>
    <recommendedName>
        <fullName evidence="1">Heavy metal binding domain-containing protein</fullName>
    </recommendedName>
</protein>
<feature type="domain" description="Heavy metal binding" evidence="1">
    <location>
        <begin position="42"/>
        <end position="71"/>
    </location>
</feature>
<evidence type="ECO:0000259" key="1">
    <source>
        <dbReference type="Pfam" id="PF19335"/>
    </source>
</evidence>
<dbReference type="GO" id="GO:0046872">
    <property type="term" value="F:metal ion binding"/>
    <property type="evidence" value="ECO:0007669"/>
    <property type="project" value="InterPro"/>
</dbReference>
<organism evidence="2 3">
    <name type="scientific">Lutibacter oricola</name>
    <dbReference type="NCBI Taxonomy" id="762486"/>
    <lineage>
        <taxon>Bacteria</taxon>
        <taxon>Pseudomonadati</taxon>
        <taxon>Bacteroidota</taxon>
        <taxon>Flavobacteriia</taxon>
        <taxon>Flavobacteriales</taxon>
        <taxon>Flavobacteriaceae</taxon>
        <taxon>Lutibacter</taxon>
    </lineage>
</organism>
<keyword evidence="3" id="KW-1185">Reference proteome</keyword>
<dbReference type="AlphaFoldDB" id="A0A1H2TYH0"/>
<reference evidence="3" key="1">
    <citation type="submission" date="2016-10" db="EMBL/GenBank/DDBJ databases">
        <authorList>
            <person name="Varghese N."/>
            <person name="Submissions S."/>
        </authorList>
    </citation>
    <scope>NUCLEOTIDE SEQUENCE [LARGE SCALE GENOMIC DNA]</scope>
    <source>
        <strain evidence="3">DSM 24956</strain>
    </source>
</reference>
<dbReference type="Pfam" id="PF19335">
    <property type="entry name" value="HMBD"/>
    <property type="match status" value="1"/>
</dbReference>
<dbReference type="PROSITE" id="PS51257">
    <property type="entry name" value="PROKAR_LIPOPROTEIN"/>
    <property type="match status" value="1"/>
</dbReference>
<dbReference type="EMBL" id="FNNJ01000001">
    <property type="protein sequence ID" value="SDW48790.1"/>
    <property type="molecule type" value="Genomic_DNA"/>
</dbReference>
<evidence type="ECO:0000313" key="2">
    <source>
        <dbReference type="EMBL" id="SDW48790.1"/>
    </source>
</evidence>
<dbReference type="RefSeq" id="WP_090120026.1">
    <property type="nucleotide sequence ID" value="NZ_FNNJ01000001.1"/>
</dbReference>
<proteinExistence type="predicted"/>
<dbReference type="InterPro" id="IPR045800">
    <property type="entry name" value="HMBD"/>
</dbReference>
<evidence type="ECO:0000313" key="3">
    <source>
        <dbReference type="Proteomes" id="UP000199595"/>
    </source>
</evidence>